<protein>
    <submittedName>
        <fullName evidence="1">Uncharacterized protein</fullName>
    </submittedName>
</protein>
<comment type="caution">
    <text evidence="1">The sequence shown here is derived from an EMBL/GenBank/DDBJ whole genome shotgun (WGS) entry which is preliminary data.</text>
</comment>
<name>A0A0G9K9Q2_9BACT</name>
<accession>A0A0G9K9Q2</accession>
<sequence>MAKKKSIIPEFMKDNSDDIFQQLFFIIKSKQFNDINFSYFIN</sequence>
<dbReference type="Proteomes" id="UP000035514">
    <property type="component" value="Unassembled WGS sequence"/>
</dbReference>
<organism evidence="1 2">
    <name type="scientific">Aliarcobacter butzleri L348</name>
    <dbReference type="NCBI Taxonomy" id="1447256"/>
    <lineage>
        <taxon>Bacteria</taxon>
        <taxon>Pseudomonadati</taxon>
        <taxon>Campylobacterota</taxon>
        <taxon>Epsilonproteobacteria</taxon>
        <taxon>Campylobacterales</taxon>
        <taxon>Arcobacteraceae</taxon>
        <taxon>Aliarcobacter</taxon>
    </lineage>
</organism>
<evidence type="ECO:0000313" key="2">
    <source>
        <dbReference type="Proteomes" id="UP000035514"/>
    </source>
</evidence>
<reference evidence="1 2" key="1">
    <citation type="submission" date="2014-01" db="EMBL/GenBank/DDBJ databases">
        <title>Development of a Comparative Genomic Fingerprinting Assay for High Resolution Genotyping of Arcobacter butzleri.</title>
        <authorList>
            <person name="Webb A.L."/>
            <person name="Inglis G.D."/>
            <person name="Kruczkiewicz P."/>
            <person name="Selinger L.B."/>
            <person name="Taboada E.N."/>
        </authorList>
    </citation>
    <scope>NUCLEOTIDE SEQUENCE [LARGE SCALE GENOMIC DNA]</scope>
    <source>
        <strain evidence="1 2">L348</strain>
    </source>
</reference>
<dbReference type="AlphaFoldDB" id="A0A0G9K9Q2"/>
<gene>
    <name evidence="1" type="ORF">AA20_04780</name>
</gene>
<dbReference type="EMBL" id="JAIQ01000077">
    <property type="protein sequence ID" value="KLE00958.1"/>
    <property type="molecule type" value="Genomic_DNA"/>
</dbReference>
<evidence type="ECO:0000313" key="1">
    <source>
        <dbReference type="EMBL" id="KLE00958.1"/>
    </source>
</evidence>
<dbReference type="PATRIC" id="fig|1447256.3.peg.929"/>
<proteinExistence type="predicted"/>